<dbReference type="Pfam" id="PF13517">
    <property type="entry name" value="FG-GAP_3"/>
    <property type="match status" value="3"/>
</dbReference>
<organism evidence="3 5">
    <name type="scientific">Adineta steineri</name>
    <dbReference type="NCBI Taxonomy" id="433720"/>
    <lineage>
        <taxon>Eukaryota</taxon>
        <taxon>Metazoa</taxon>
        <taxon>Spiralia</taxon>
        <taxon>Gnathifera</taxon>
        <taxon>Rotifera</taxon>
        <taxon>Eurotatoria</taxon>
        <taxon>Bdelloidea</taxon>
        <taxon>Adinetida</taxon>
        <taxon>Adinetidae</taxon>
        <taxon>Adineta</taxon>
    </lineage>
</organism>
<dbReference type="OrthoDB" id="10055296at2759"/>
<dbReference type="EMBL" id="CAJNOG010000622">
    <property type="protein sequence ID" value="CAF1318141.1"/>
    <property type="molecule type" value="Genomic_DNA"/>
</dbReference>
<evidence type="ECO:0008006" key="6">
    <source>
        <dbReference type="Google" id="ProtNLM"/>
    </source>
</evidence>
<dbReference type="EMBL" id="CAJOAZ010000358">
    <property type="protein sequence ID" value="CAF3626593.1"/>
    <property type="molecule type" value="Genomic_DNA"/>
</dbReference>
<evidence type="ECO:0000313" key="3">
    <source>
        <dbReference type="EMBL" id="CAF1318141.1"/>
    </source>
</evidence>
<dbReference type="PANTHER" id="PTHR46580:SF4">
    <property type="entry name" value="ATP_GTP-BINDING PROTEIN"/>
    <property type="match status" value="1"/>
</dbReference>
<dbReference type="PANTHER" id="PTHR46580">
    <property type="entry name" value="SENSOR KINASE-RELATED"/>
    <property type="match status" value="1"/>
</dbReference>
<evidence type="ECO:0000256" key="1">
    <source>
        <dbReference type="ARBA" id="ARBA00022729"/>
    </source>
</evidence>
<dbReference type="InterPro" id="IPR013517">
    <property type="entry name" value="FG-GAP"/>
</dbReference>
<dbReference type="Proteomes" id="UP000663891">
    <property type="component" value="Unassembled WGS sequence"/>
</dbReference>
<sequence>MTTNTITVSTTSMVLAITSAHTEFACLSEFKKISSNVGTFERRLGTPIIDDFNNDNRLDIAFASFDKYGISVLRGYGNGSFRTDILSVQGQLREIKKIIVGDFNGDNQLDFVAQLKYYPEILTLLGNNDVTFRNAFHVEVCNSNSLDFALIHMDFDECFDMAFVCSDQNTVYVSFGAGLGDFTRPTILYRDDDSYPLRVAADDFNRDNYQDIAVLNRHGRNIGIFLGDGVRSFKAPTMSTIHKENYPSYFVIGDFNSDTLPDIAISYDRSYFIEVIFGYGNGSVGNSKMFQIGDKPVVDQIIVSDFNADGNLDIGFGKTGQAISLLIGNGYGDFTLQTVFPIRFSGASAWTGVGDFNGDDLVDIINVDLNSTYQDVFLNVCK</sequence>
<dbReference type="Proteomes" id="UP000663844">
    <property type="component" value="Unassembled WGS sequence"/>
</dbReference>
<proteinExistence type="predicted"/>
<dbReference type="EMBL" id="CAJNON010000165">
    <property type="protein sequence ID" value="CAF1057052.1"/>
    <property type="molecule type" value="Genomic_DNA"/>
</dbReference>
<accession>A0A815EX91</accession>
<dbReference type="AlphaFoldDB" id="A0A815EX91"/>
<comment type="caution">
    <text evidence="3">The sequence shown here is derived from an EMBL/GenBank/DDBJ whole genome shotgun (WGS) entry which is preliminary data.</text>
</comment>
<name>A0A815EX91_9BILA</name>
<keyword evidence="1" id="KW-0732">Signal</keyword>
<dbReference type="Gene3D" id="2.130.10.130">
    <property type="entry name" value="Integrin alpha, N-terminal"/>
    <property type="match status" value="1"/>
</dbReference>
<evidence type="ECO:0000313" key="4">
    <source>
        <dbReference type="EMBL" id="CAF3626593.1"/>
    </source>
</evidence>
<evidence type="ECO:0000313" key="2">
    <source>
        <dbReference type="EMBL" id="CAF1057052.1"/>
    </source>
</evidence>
<dbReference type="SUPFAM" id="SSF69318">
    <property type="entry name" value="Integrin alpha N-terminal domain"/>
    <property type="match status" value="1"/>
</dbReference>
<evidence type="ECO:0000313" key="5">
    <source>
        <dbReference type="Proteomes" id="UP000663845"/>
    </source>
</evidence>
<dbReference type="Proteomes" id="UP000663845">
    <property type="component" value="Unassembled WGS sequence"/>
</dbReference>
<reference evidence="3" key="1">
    <citation type="submission" date="2021-02" db="EMBL/GenBank/DDBJ databases">
        <authorList>
            <person name="Nowell W R."/>
        </authorList>
    </citation>
    <scope>NUCLEOTIDE SEQUENCE</scope>
</reference>
<protein>
    <recommendedName>
        <fullName evidence="6">VCBS repeat-containing protein</fullName>
    </recommendedName>
</protein>
<gene>
    <name evidence="3" type="ORF">JYZ213_LOCUS33246</name>
    <name evidence="4" type="ORF">OXD698_LOCUS7717</name>
    <name evidence="2" type="ORF">VCS650_LOCUS17728</name>
</gene>
<dbReference type="InterPro" id="IPR028994">
    <property type="entry name" value="Integrin_alpha_N"/>
</dbReference>